<gene>
    <name evidence="2" type="ORF">EV676_108176</name>
</gene>
<name>A0AA46HV05_9BURK</name>
<comment type="caution">
    <text evidence="2">The sequence shown here is derived from an EMBL/GenBank/DDBJ whole genome shotgun (WGS) entry which is preliminary data.</text>
</comment>
<dbReference type="RefSeq" id="WP_132765872.1">
    <property type="nucleotide sequence ID" value="NZ_CP110416.1"/>
</dbReference>
<protein>
    <submittedName>
        <fullName evidence="2">Serine dehydrogenase proteinase</fullName>
    </submittedName>
</protein>
<proteinExistence type="predicted"/>
<dbReference type="SUPFAM" id="SSF52096">
    <property type="entry name" value="ClpP/crotonase"/>
    <property type="match status" value="1"/>
</dbReference>
<dbReference type="PANTHER" id="PTHR35984">
    <property type="entry name" value="PERIPLASMIC SERINE PROTEASE"/>
    <property type="match status" value="1"/>
</dbReference>
<organism evidence="2 3">
    <name type="scientific">Caldimonas thermodepolymerans</name>
    <dbReference type="NCBI Taxonomy" id="215580"/>
    <lineage>
        <taxon>Bacteria</taxon>
        <taxon>Pseudomonadati</taxon>
        <taxon>Pseudomonadota</taxon>
        <taxon>Betaproteobacteria</taxon>
        <taxon>Burkholderiales</taxon>
        <taxon>Sphaerotilaceae</taxon>
        <taxon>Caldimonas</taxon>
    </lineage>
</organism>
<dbReference type="EMBL" id="SLXF01000008">
    <property type="protein sequence ID" value="TCP05943.1"/>
    <property type="molecule type" value="Genomic_DNA"/>
</dbReference>
<accession>A0AA46HV05</accession>
<dbReference type="Pfam" id="PF01972">
    <property type="entry name" value="SDH_protease"/>
    <property type="match status" value="1"/>
</dbReference>
<dbReference type="GO" id="GO:0016020">
    <property type="term" value="C:membrane"/>
    <property type="evidence" value="ECO:0007669"/>
    <property type="project" value="InterPro"/>
</dbReference>
<dbReference type="Proteomes" id="UP000294772">
    <property type="component" value="Unassembled WGS sequence"/>
</dbReference>
<dbReference type="Gene3D" id="3.90.226.10">
    <property type="entry name" value="2-enoyl-CoA Hydratase, Chain A, domain 1"/>
    <property type="match status" value="1"/>
</dbReference>
<evidence type="ECO:0000256" key="1">
    <source>
        <dbReference type="SAM" id="MobiDB-lite"/>
    </source>
</evidence>
<dbReference type="PANTHER" id="PTHR35984:SF1">
    <property type="entry name" value="PERIPLASMIC SERINE PROTEASE"/>
    <property type="match status" value="1"/>
</dbReference>
<reference evidence="2 3" key="1">
    <citation type="submission" date="2019-03" db="EMBL/GenBank/DDBJ databases">
        <title>Genomic Encyclopedia of Type Strains, Phase IV (KMG-IV): sequencing the most valuable type-strain genomes for metagenomic binning, comparative biology and taxonomic classification.</title>
        <authorList>
            <person name="Goeker M."/>
        </authorList>
    </citation>
    <scope>NUCLEOTIDE SEQUENCE [LARGE SCALE GENOMIC DNA]</scope>
    <source>
        <strain evidence="2 3">DSM 15264</strain>
    </source>
</reference>
<sequence>MSDWSQLVRELGQLGSSYDVLRRKYTKKLANYTKRNVICYYSGWLQKPELRGLCAVNDTDKNGLMTAINGLDTARGLDLILHTPGGDTAATESIVDYLWGKFNGDIRCFVPQMAMSAGTMIACSCKEIWMGKHSSLGPVDPQFGSIPAHGVLEEFERAYREIVEDPRTIPVWQPILAKYPPAFIGECKKAIDWSNSLVADWLRRNMFADAADAQDKIDTVLRELGDHSVNFAHNRHLSMSKCTEIGLNIKALESDQRLQDIVLSIHHIYFHTLSSTPAFKIIQNHNGAAFILQAQQQVIVGQMPQRPQMAGQPAPPPEQQNQDVLPAPMEPVAEDLQAEG</sequence>
<evidence type="ECO:0000313" key="2">
    <source>
        <dbReference type="EMBL" id="TCP05943.1"/>
    </source>
</evidence>
<feature type="region of interest" description="Disordered" evidence="1">
    <location>
        <begin position="303"/>
        <end position="340"/>
    </location>
</feature>
<dbReference type="InterPro" id="IPR029045">
    <property type="entry name" value="ClpP/crotonase-like_dom_sf"/>
</dbReference>
<dbReference type="AlphaFoldDB" id="A0AA46HV05"/>
<evidence type="ECO:0000313" key="3">
    <source>
        <dbReference type="Proteomes" id="UP000294772"/>
    </source>
</evidence>
<dbReference type="InterPro" id="IPR002825">
    <property type="entry name" value="Pept_S49_ser-pept_pro"/>
</dbReference>